<keyword evidence="8" id="KW-1185">Reference proteome</keyword>
<name>E1IEH3_9CHLR</name>
<dbReference type="PANTHER" id="PTHR43303">
    <property type="entry name" value="NADPH DEHYDROGENASE C23G7.10C-RELATED"/>
    <property type="match status" value="1"/>
</dbReference>
<dbReference type="SUPFAM" id="SSF51395">
    <property type="entry name" value="FMN-linked oxidoreductases"/>
    <property type="match status" value="1"/>
</dbReference>
<keyword evidence="2" id="KW-0285">Flavoprotein</keyword>
<reference evidence="7 8" key="1">
    <citation type="journal article" date="2011" name="J. Bacteriol.">
        <title>Draft genome sequence of the anoxygenic filamentous phototrophic bacterium Oscillochloris trichoides subsp. DG-6.</title>
        <authorList>
            <person name="Kuznetsov B.B."/>
            <person name="Ivanovsky R.N."/>
            <person name="Keppen O.I."/>
            <person name="Sukhacheva M.V."/>
            <person name="Bumazhkin B.K."/>
            <person name="Patutina E.O."/>
            <person name="Beletsky A.V."/>
            <person name="Mardanov A.V."/>
            <person name="Baslerov R.V."/>
            <person name="Panteleeva A.N."/>
            <person name="Kolganova T.V."/>
            <person name="Ravin N.V."/>
            <person name="Skryabin K.G."/>
        </authorList>
    </citation>
    <scope>NUCLEOTIDE SEQUENCE [LARGE SCALE GENOMIC DNA]</scope>
    <source>
        <strain evidence="7 8">DG-6</strain>
    </source>
</reference>
<evidence type="ECO:0000256" key="2">
    <source>
        <dbReference type="ARBA" id="ARBA00022630"/>
    </source>
</evidence>
<dbReference type="EMBL" id="ADVR01000052">
    <property type="protein sequence ID" value="EFO80499.1"/>
    <property type="molecule type" value="Genomic_DNA"/>
</dbReference>
<keyword evidence="4" id="KW-0521">NADP</keyword>
<proteinExistence type="predicted"/>
<dbReference type="InterPro" id="IPR044152">
    <property type="entry name" value="YqjM-like"/>
</dbReference>
<dbReference type="eggNOG" id="COG1902">
    <property type="taxonomic scope" value="Bacteria"/>
</dbReference>
<comment type="cofactor">
    <cofactor evidence="1">
        <name>FMN</name>
        <dbReference type="ChEBI" id="CHEBI:58210"/>
    </cofactor>
</comment>
<keyword evidence="3" id="KW-0288">FMN</keyword>
<comment type="caution">
    <text evidence="7">The sequence shown here is derived from an EMBL/GenBank/DDBJ whole genome shotgun (WGS) entry which is preliminary data.</text>
</comment>
<dbReference type="Proteomes" id="UP000054010">
    <property type="component" value="Unassembled WGS sequence"/>
</dbReference>
<dbReference type="STRING" id="765420.OSCT_1724"/>
<sequence length="306" mass="32566">MADLLSSLTIAGKVLSNRMVMAPTPSGFASADGFVSADLIAYYARRAQGGVGLILSEPLLVVPPAHTEGLNHLGGYADAFVPRLRQLVGAVHAHHTRLLLSLECPTENAALSSAALSALREQFILAAWRTHCAGADGVLLSSADGGVLHSLISPSRNHRHDSYGGDLANRMRLALEVIEGIRTWIGPRFIIGFRLPAEEFCVGGMGMQDARVVARRVIAAGVKILDVTVAVGDALTLARFPGWAVPLANGIKRVTPEVPVIGFGVQGDHHVADSLIRDGSIDLVALDHTLRYNPDWPHRAQDLLDG</sequence>
<dbReference type="OrthoDB" id="150035at2"/>
<feature type="domain" description="NADH:flavin oxidoreductase/NADH oxidase N-terminal" evidence="6">
    <location>
        <begin position="7"/>
        <end position="102"/>
    </location>
</feature>
<dbReference type="GO" id="GO:0010181">
    <property type="term" value="F:FMN binding"/>
    <property type="evidence" value="ECO:0007669"/>
    <property type="project" value="InterPro"/>
</dbReference>
<accession>E1IEH3</accession>
<dbReference type="AlphaFoldDB" id="E1IEH3"/>
<evidence type="ECO:0000313" key="8">
    <source>
        <dbReference type="Proteomes" id="UP000054010"/>
    </source>
</evidence>
<dbReference type="Pfam" id="PF00724">
    <property type="entry name" value="Oxidored_FMN"/>
    <property type="match status" value="2"/>
</dbReference>
<organism evidence="7 8">
    <name type="scientific">Oscillochloris trichoides DG-6</name>
    <dbReference type="NCBI Taxonomy" id="765420"/>
    <lineage>
        <taxon>Bacteria</taxon>
        <taxon>Bacillati</taxon>
        <taxon>Chloroflexota</taxon>
        <taxon>Chloroflexia</taxon>
        <taxon>Chloroflexales</taxon>
        <taxon>Chloroflexineae</taxon>
        <taxon>Oscillochloridaceae</taxon>
        <taxon>Oscillochloris</taxon>
    </lineage>
</organism>
<protein>
    <submittedName>
        <fullName evidence="7">NADH:flavin oxidoreductase/NADH oxidase</fullName>
    </submittedName>
</protein>
<dbReference type="PANTHER" id="PTHR43303:SF4">
    <property type="entry name" value="NADPH DEHYDROGENASE C23G7.10C-RELATED"/>
    <property type="match status" value="1"/>
</dbReference>
<gene>
    <name evidence="7" type="ORF">OSCT_1724</name>
</gene>
<feature type="domain" description="NADH:flavin oxidoreductase/NADH oxidase N-terminal" evidence="6">
    <location>
        <begin position="110"/>
        <end position="302"/>
    </location>
</feature>
<evidence type="ECO:0000256" key="4">
    <source>
        <dbReference type="ARBA" id="ARBA00022857"/>
    </source>
</evidence>
<evidence type="ECO:0000256" key="1">
    <source>
        <dbReference type="ARBA" id="ARBA00001917"/>
    </source>
</evidence>
<dbReference type="HOGENOM" id="CLU_923441_0_0_0"/>
<dbReference type="GO" id="GO:0003959">
    <property type="term" value="F:NADPH dehydrogenase activity"/>
    <property type="evidence" value="ECO:0007669"/>
    <property type="project" value="InterPro"/>
</dbReference>
<evidence type="ECO:0000256" key="5">
    <source>
        <dbReference type="ARBA" id="ARBA00023002"/>
    </source>
</evidence>
<evidence type="ECO:0000256" key="3">
    <source>
        <dbReference type="ARBA" id="ARBA00022643"/>
    </source>
</evidence>
<dbReference type="InterPro" id="IPR001155">
    <property type="entry name" value="OxRdtase_FMN_N"/>
</dbReference>
<evidence type="ECO:0000259" key="6">
    <source>
        <dbReference type="Pfam" id="PF00724"/>
    </source>
</evidence>
<dbReference type="GO" id="GO:0050661">
    <property type="term" value="F:NADP binding"/>
    <property type="evidence" value="ECO:0007669"/>
    <property type="project" value="InterPro"/>
</dbReference>
<dbReference type="Gene3D" id="3.20.20.70">
    <property type="entry name" value="Aldolase class I"/>
    <property type="match status" value="2"/>
</dbReference>
<keyword evidence="5" id="KW-0560">Oxidoreductase</keyword>
<dbReference type="InterPro" id="IPR013785">
    <property type="entry name" value="Aldolase_TIM"/>
</dbReference>
<evidence type="ECO:0000313" key="7">
    <source>
        <dbReference type="EMBL" id="EFO80499.1"/>
    </source>
</evidence>